<evidence type="ECO:0000259" key="3">
    <source>
        <dbReference type="PROSITE" id="PS50110"/>
    </source>
</evidence>
<protein>
    <submittedName>
        <fullName evidence="4">Response regulator</fullName>
    </submittedName>
</protein>
<comment type="caution">
    <text evidence="4">The sequence shown here is derived from an EMBL/GenBank/DDBJ whole genome shotgun (WGS) entry which is preliminary data.</text>
</comment>
<name>A0ABW5BDN9_9PROT</name>
<keyword evidence="1 2" id="KW-0597">Phosphoprotein</keyword>
<dbReference type="EMBL" id="JBHUII010000001">
    <property type="protein sequence ID" value="MFD2204202.1"/>
    <property type="molecule type" value="Genomic_DNA"/>
</dbReference>
<evidence type="ECO:0000256" key="2">
    <source>
        <dbReference type="PROSITE-ProRule" id="PRU00169"/>
    </source>
</evidence>
<feature type="modified residue" description="4-aspartylphosphate" evidence="2">
    <location>
        <position position="52"/>
    </location>
</feature>
<dbReference type="PANTHER" id="PTHR44591:SF21">
    <property type="entry name" value="TWO-COMPONENT RESPONSE REGULATOR"/>
    <property type="match status" value="1"/>
</dbReference>
<dbReference type="Pfam" id="PF00072">
    <property type="entry name" value="Response_reg"/>
    <property type="match status" value="1"/>
</dbReference>
<dbReference type="InterPro" id="IPR011006">
    <property type="entry name" value="CheY-like_superfamily"/>
</dbReference>
<evidence type="ECO:0000313" key="4">
    <source>
        <dbReference type="EMBL" id="MFD2204202.1"/>
    </source>
</evidence>
<dbReference type="Proteomes" id="UP001597294">
    <property type="component" value="Unassembled WGS sequence"/>
</dbReference>
<gene>
    <name evidence="4" type="ORF">ACFSKO_01190</name>
</gene>
<dbReference type="SUPFAM" id="SSF52172">
    <property type="entry name" value="CheY-like"/>
    <property type="match status" value="1"/>
</dbReference>
<evidence type="ECO:0000256" key="1">
    <source>
        <dbReference type="ARBA" id="ARBA00022553"/>
    </source>
</evidence>
<organism evidence="4 5">
    <name type="scientific">Kiloniella antarctica</name>
    <dbReference type="NCBI Taxonomy" id="1550907"/>
    <lineage>
        <taxon>Bacteria</taxon>
        <taxon>Pseudomonadati</taxon>
        <taxon>Pseudomonadota</taxon>
        <taxon>Alphaproteobacteria</taxon>
        <taxon>Rhodospirillales</taxon>
        <taxon>Kiloniellaceae</taxon>
        <taxon>Kiloniella</taxon>
    </lineage>
</organism>
<accession>A0ABW5BDN9</accession>
<dbReference type="SMART" id="SM00448">
    <property type="entry name" value="REC"/>
    <property type="match status" value="1"/>
</dbReference>
<dbReference type="Gene3D" id="3.40.50.2300">
    <property type="match status" value="1"/>
</dbReference>
<proteinExistence type="predicted"/>
<dbReference type="PROSITE" id="PS50110">
    <property type="entry name" value="RESPONSE_REGULATORY"/>
    <property type="match status" value="1"/>
</dbReference>
<feature type="domain" description="Response regulatory" evidence="3">
    <location>
        <begin position="3"/>
        <end position="117"/>
    </location>
</feature>
<dbReference type="PANTHER" id="PTHR44591">
    <property type="entry name" value="STRESS RESPONSE REGULATOR PROTEIN 1"/>
    <property type="match status" value="1"/>
</dbReference>
<dbReference type="InterPro" id="IPR050595">
    <property type="entry name" value="Bact_response_regulator"/>
</dbReference>
<dbReference type="RefSeq" id="WP_380247534.1">
    <property type="nucleotide sequence ID" value="NZ_JBHUII010000001.1"/>
</dbReference>
<evidence type="ECO:0000313" key="5">
    <source>
        <dbReference type="Proteomes" id="UP001597294"/>
    </source>
</evidence>
<sequence>MADILLAEDDDNLRYYLQRALERAGHKVVAAANGLEAEETLSFHRFDLVLTDVVMPEKGGIDLAKAARQFHPDIRVMFITGFSGVVLSEAEGMFGEATLLSKPFHLKELVIQVEKVLASSRR</sequence>
<dbReference type="InterPro" id="IPR001789">
    <property type="entry name" value="Sig_transdc_resp-reg_receiver"/>
</dbReference>
<reference evidence="5" key="1">
    <citation type="journal article" date="2019" name="Int. J. Syst. Evol. Microbiol.">
        <title>The Global Catalogue of Microorganisms (GCM) 10K type strain sequencing project: providing services to taxonomists for standard genome sequencing and annotation.</title>
        <authorList>
            <consortium name="The Broad Institute Genomics Platform"/>
            <consortium name="The Broad Institute Genome Sequencing Center for Infectious Disease"/>
            <person name="Wu L."/>
            <person name="Ma J."/>
        </authorList>
    </citation>
    <scope>NUCLEOTIDE SEQUENCE [LARGE SCALE GENOMIC DNA]</scope>
    <source>
        <strain evidence="5">CGMCC 4.7192</strain>
    </source>
</reference>
<keyword evidence="5" id="KW-1185">Reference proteome</keyword>